<proteinExistence type="predicted"/>
<evidence type="ECO:0000256" key="3">
    <source>
        <dbReference type="ARBA" id="ARBA00023136"/>
    </source>
</evidence>
<sequence length="196" mass="22214">MVISLLKTWSMCRYCVLPSVLMKSGPVYVSTEGETVKISCPYPDGYINTPKYFCRHPCTSSDHVLIKTVKHDQVVSDGRYSMIDSVDGRSFTVSIKQLRLTDSGVYYCGLDQWFKDTLKKVNLSVHQAPVSRSTHTPENTHITSTWTTTLTSAGTSSQQTNDQFDNNTLITYNLGKYIQSSLLRPTYIIFDIYNHM</sequence>
<dbReference type="CDD" id="cd05716">
    <property type="entry name" value="IgV_pIgR_like"/>
    <property type="match status" value="1"/>
</dbReference>
<comment type="subcellular location">
    <subcellularLocation>
        <location evidence="1">Membrane</location>
    </subcellularLocation>
</comment>
<organism evidence="5 6">
    <name type="scientific">Cyprinus carpio carpio</name>
    <dbReference type="NCBI Taxonomy" id="630221"/>
    <lineage>
        <taxon>Eukaryota</taxon>
        <taxon>Metazoa</taxon>
        <taxon>Chordata</taxon>
        <taxon>Craniata</taxon>
        <taxon>Vertebrata</taxon>
        <taxon>Euteleostomi</taxon>
        <taxon>Actinopterygii</taxon>
        <taxon>Neopterygii</taxon>
        <taxon>Teleostei</taxon>
        <taxon>Ostariophysi</taxon>
        <taxon>Cypriniformes</taxon>
        <taxon>Cyprinidae</taxon>
        <taxon>Cyprininae</taxon>
        <taxon>Cyprinus</taxon>
    </lineage>
</organism>
<dbReference type="GO" id="GO:0004888">
    <property type="term" value="F:transmembrane signaling receptor activity"/>
    <property type="evidence" value="ECO:0007669"/>
    <property type="project" value="TreeGrafter"/>
</dbReference>
<reference evidence="5" key="1">
    <citation type="submission" date="2025-08" db="UniProtKB">
        <authorList>
            <consortium name="Ensembl"/>
        </authorList>
    </citation>
    <scope>IDENTIFICATION</scope>
</reference>
<dbReference type="SMART" id="SM00409">
    <property type="entry name" value="IG"/>
    <property type="match status" value="1"/>
</dbReference>
<evidence type="ECO:0000259" key="4">
    <source>
        <dbReference type="PROSITE" id="PS50835"/>
    </source>
</evidence>
<reference evidence="5" key="2">
    <citation type="submission" date="2025-09" db="UniProtKB">
        <authorList>
            <consortium name="Ensembl"/>
        </authorList>
    </citation>
    <scope>IDENTIFICATION</scope>
</reference>
<keyword evidence="2" id="KW-0812">Transmembrane</keyword>
<dbReference type="InterPro" id="IPR007110">
    <property type="entry name" value="Ig-like_dom"/>
</dbReference>
<evidence type="ECO:0000256" key="2">
    <source>
        <dbReference type="ARBA" id="ARBA00022692"/>
    </source>
</evidence>
<evidence type="ECO:0000313" key="6">
    <source>
        <dbReference type="Proteomes" id="UP001108240"/>
    </source>
</evidence>
<dbReference type="InterPro" id="IPR013106">
    <property type="entry name" value="Ig_V-set"/>
</dbReference>
<dbReference type="InterPro" id="IPR013783">
    <property type="entry name" value="Ig-like_fold"/>
</dbReference>
<keyword evidence="3" id="KW-0472">Membrane</keyword>
<protein>
    <recommendedName>
        <fullName evidence="4">Ig-like domain-containing protein</fullName>
    </recommendedName>
</protein>
<dbReference type="OMA" id="THITSTW"/>
<evidence type="ECO:0000256" key="1">
    <source>
        <dbReference type="ARBA" id="ARBA00004370"/>
    </source>
</evidence>
<dbReference type="AlphaFoldDB" id="A0A9J7Y5Q0"/>
<evidence type="ECO:0000313" key="5">
    <source>
        <dbReference type="Ensembl" id="ENSCCRP00000115467.1"/>
    </source>
</evidence>
<dbReference type="InterPro" id="IPR050671">
    <property type="entry name" value="CD300_family_receptors"/>
</dbReference>
<dbReference type="InterPro" id="IPR003599">
    <property type="entry name" value="Ig_sub"/>
</dbReference>
<dbReference type="GO" id="GO:0005886">
    <property type="term" value="C:plasma membrane"/>
    <property type="evidence" value="ECO:0007669"/>
    <property type="project" value="TreeGrafter"/>
</dbReference>
<name>A0A9J7Y5Q0_CYPCA</name>
<dbReference type="PANTHER" id="PTHR11860">
    <property type="entry name" value="POLYMERIC-IMMUNOGLOBULIN RECEPTOR"/>
    <property type="match status" value="1"/>
</dbReference>
<dbReference type="PANTHER" id="PTHR11860:SF118">
    <property type="entry name" value="CMRF35-LIKE MOLECULE 3-RELATED"/>
    <property type="match status" value="1"/>
</dbReference>
<dbReference type="InterPro" id="IPR036179">
    <property type="entry name" value="Ig-like_dom_sf"/>
</dbReference>
<dbReference type="GeneTree" id="ENSGT01030000234963"/>
<keyword evidence="6" id="KW-1185">Reference proteome</keyword>
<dbReference type="Pfam" id="PF07686">
    <property type="entry name" value="V-set"/>
    <property type="match status" value="1"/>
</dbReference>
<dbReference type="SUPFAM" id="SSF48726">
    <property type="entry name" value="Immunoglobulin"/>
    <property type="match status" value="1"/>
</dbReference>
<dbReference type="Proteomes" id="UP001108240">
    <property type="component" value="Unplaced"/>
</dbReference>
<dbReference type="PROSITE" id="PS50835">
    <property type="entry name" value="IG_LIKE"/>
    <property type="match status" value="1"/>
</dbReference>
<dbReference type="Ensembl" id="ENSCCRT00000121967.1">
    <property type="protein sequence ID" value="ENSCCRP00000115467.1"/>
    <property type="gene ID" value="ENSCCRG00000068665.1"/>
</dbReference>
<feature type="domain" description="Ig-like" evidence="4">
    <location>
        <begin position="18"/>
        <end position="124"/>
    </location>
</feature>
<dbReference type="Gene3D" id="2.60.40.10">
    <property type="entry name" value="Immunoglobulins"/>
    <property type="match status" value="1"/>
</dbReference>
<accession>A0A9J7Y5Q0</accession>